<evidence type="ECO:0000259" key="1">
    <source>
        <dbReference type="Pfam" id="PF07969"/>
    </source>
</evidence>
<dbReference type="Gene3D" id="3.20.20.140">
    <property type="entry name" value="Metal-dependent hydrolases"/>
    <property type="match status" value="1"/>
</dbReference>
<dbReference type="InterPro" id="IPR032466">
    <property type="entry name" value="Metal_Hydrolase"/>
</dbReference>
<feature type="domain" description="Amidohydrolase 3" evidence="1">
    <location>
        <begin position="93"/>
        <end position="574"/>
    </location>
</feature>
<dbReference type="SUPFAM" id="SSF51338">
    <property type="entry name" value="Composite domain of metallo-dependent hydrolases"/>
    <property type="match status" value="1"/>
</dbReference>
<accession>A0A0K9NM64</accession>
<dbReference type="GO" id="GO:0016810">
    <property type="term" value="F:hydrolase activity, acting on carbon-nitrogen (but not peptide) bonds"/>
    <property type="evidence" value="ECO:0007669"/>
    <property type="project" value="InterPro"/>
</dbReference>
<dbReference type="Gene3D" id="2.30.40.10">
    <property type="entry name" value="Urease, subunit C, domain 1"/>
    <property type="match status" value="1"/>
</dbReference>
<dbReference type="STRING" id="29655.A0A0K9NM64"/>
<dbReference type="OrthoDB" id="3501663at2759"/>
<dbReference type="InterPro" id="IPR033932">
    <property type="entry name" value="YtcJ-like"/>
</dbReference>
<dbReference type="Gene3D" id="3.10.310.70">
    <property type="match status" value="1"/>
</dbReference>
<dbReference type="AlphaFoldDB" id="A0A0K9NM64"/>
<dbReference type="InterPro" id="IPR011059">
    <property type="entry name" value="Metal-dep_hydrolase_composite"/>
</dbReference>
<reference evidence="3" key="1">
    <citation type="journal article" date="2016" name="Nature">
        <title>The genome of the seagrass Zostera marina reveals angiosperm adaptation to the sea.</title>
        <authorList>
            <person name="Olsen J.L."/>
            <person name="Rouze P."/>
            <person name="Verhelst B."/>
            <person name="Lin Y.-C."/>
            <person name="Bayer T."/>
            <person name="Collen J."/>
            <person name="Dattolo E."/>
            <person name="De Paoli E."/>
            <person name="Dittami S."/>
            <person name="Maumus F."/>
            <person name="Michel G."/>
            <person name="Kersting A."/>
            <person name="Lauritano C."/>
            <person name="Lohaus R."/>
            <person name="Toepel M."/>
            <person name="Tonon T."/>
            <person name="Vanneste K."/>
            <person name="Amirebrahimi M."/>
            <person name="Brakel J."/>
            <person name="Bostroem C."/>
            <person name="Chovatia M."/>
            <person name="Grimwood J."/>
            <person name="Jenkins J.W."/>
            <person name="Jueterbock A."/>
            <person name="Mraz A."/>
            <person name="Stam W.T."/>
            <person name="Tice H."/>
            <person name="Bornberg-Bauer E."/>
            <person name="Green P.J."/>
            <person name="Pearson G.A."/>
            <person name="Procaccini G."/>
            <person name="Duarte C.M."/>
            <person name="Schmutz J."/>
            <person name="Reusch T.B.H."/>
            <person name="Van de Peer Y."/>
        </authorList>
    </citation>
    <scope>NUCLEOTIDE SEQUENCE [LARGE SCALE GENOMIC DNA]</scope>
    <source>
        <strain evidence="3">cv. Finnish</strain>
    </source>
</reference>
<keyword evidence="3" id="KW-1185">Reference proteome</keyword>
<gene>
    <name evidence="2" type="ORF">ZOSMA_81G00740</name>
</gene>
<dbReference type="Pfam" id="PF07969">
    <property type="entry name" value="Amidohydro_3"/>
    <property type="match status" value="1"/>
</dbReference>
<proteinExistence type="predicted"/>
<dbReference type="CDD" id="cd01300">
    <property type="entry name" value="YtcJ_like"/>
    <property type="match status" value="1"/>
</dbReference>
<name>A0A0K9NM64_ZOSMR</name>
<sequence>MNLFSIVSASAVGILSAVILFDTVPFPSRFSSWWSTMHSFDFADLVVRNATIFTSDSSLQFAEAMAVRNGRILRLGSYSSVQDLISAKTLDVNLGRKVVVPGFIDSHVHFLNGGLQMGQLQLQNIRSQSEFVRSIKQAVEGKCKGCWILGGGWNNDFLGGSFPTSSWIDDITPNNPVWLYRTDGHMGLANHFSLKLAKITNKTKDPIGGTVLRFSDGEPTGVLVDTAMKLVVSLIPEISIDERRHALVRASKHALSRGVTTVVDFGRFLPGASTDLVWQDFLDVYKWANVTNEVFVRVSLFFPMQTWPSLVDLVKKNGKALNENIYLGGVKTFADGSLGSRSALFYKTYVNEPDNYGLLVMDPVWLLNATSASDRSGLQVAIHAIGDKANDMILDLYDSIVSLNGLKDRRFRVEHAQHLSSETPPRFGKQGVIASVQPQHLLDDADFVEKKIGAHRANTGSYLFQSILTGGGRLAFGSDWPVSDINPLEAIKTATTRIPPGWKSAWNTAECMSLDDAIIASTISAAYANFLDNDLGSLSTGKFADFVVLSANSWEEFSKNPSQSILATYVSGVQAHP</sequence>
<evidence type="ECO:0000313" key="2">
    <source>
        <dbReference type="EMBL" id="KMZ57856.1"/>
    </source>
</evidence>
<dbReference type="OMA" id="VAWVGSE"/>
<protein>
    <submittedName>
        <fullName evidence="2">Amidohydrolase family protein</fullName>
    </submittedName>
</protein>
<dbReference type="PANTHER" id="PTHR22642">
    <property type="entry name" value="IMIDAZOLONEPROPIONASE"/>
    <property type="match status" value="1"/>
</dbReference>
<dbReference type="Proteomes" id="UP000036987">
    <property type="component" value="Unassembled WGS sequence"/>
</dbReference>
<dbReference type="PANTHER" id="PTHR22642:SF2">
    <property type="entry name" value="PROTEIN LONG AFTER FAR-RED 3"/>
    <property type="match status" value="1"/>
</dbReference>
<organism evidence="2 3">
    <name type="scientific">Zostera marina</name>
    <name type="common">Eelgrass</name>
    <dbReference type="NCBI Taxonomy" id="29655"/>
    <lineage>
        <taxon>Eukaryota</taxon>
        <taxon>Viridiplantae</taxon>
        <taxon>Streptophyta</taxon>
        <taxon>Embryophyta</taxon>
        <taxon>Tracheophyta</taxon>
        <taxon>Spermatophyta</taxon>
        <taxon>Magnoliopsida</taxon>
        <taxon>Liliopsida</taxon>
        <taxon>Zosteraceae</taxon>
        <taxon>Zostera</taxon>
    </lineage>
</organism>
<dbReference type="EMBL" id="LFYR01002015">
    <property type="protein sequence ID" value="KMZ57856.1"/>
    <property type="molecule type" value="Genomic_DNA"/>
</dbReference>
<evidence type="ECO:0000313" key="3">
    <source>
        <dbReference type="Proteomes" id="UP000036987"/>
    </source>
</evidence>
<keyword evidence="2" id="KW-0378">Hydrolase</keyword>
<comment type="caution">
    <text evidence="2">The sequence shown here is derived from an EMBL/GenBank/DDBJ whole genome shotgun (WGS) entry which is preliminary data.</text>
</comment>
<dbReference type="InterPro" id="IPR013108">
    <property type="entry name" value="Amidohydro_3"/>
</dbReference>
<dbReference type="SUPFAM" id="SSF51556">
    <property type="entry name" value="Metallo-dependent hydrolases"/>
    <property type="match status" value="1"/>
</dbReference>